<evidence type="ECO:0000256" key="14">
    <source>
        <dbReference type="ARBA" id="ARBA00025153"/>
    </source>
</evidence>
<keyword evidence="12 17" id="KW-0456">Lyase</keyword>
<dbReference type="InterPro" id="IPR029056">
    <property type="entry name" value="Ribokinase-like"/>
</dbReference>
<protein>
    <recommendedName>
        <fullName evidence="19">Bifunctional NAD(P)H-hydrate repair enzyme</fullName>
    </recommendedName>
    <alternativeName>
        <fullName evidence="19">Nicotinamide nucleotide repair protein</fullName>
    </alternativeName>
    <domain>
        <recommendedName>
            <fullName evidence="19">ADP-dependent (S)-NAD(P)H-hydrate dehydratase</fullName>
            <ecNumber evidence="19">4.2.1.136</ecNumber>
        </recommendedName>
        <alternativeName>
            <fullName evidence="19">ADP-dependent NAD(P)HX dehydratase</fullName>
        </alternativeName>
    </domain>
    <domain>
        <recommendedName>
            <fullName evidence="19">NAD(P)H-hydrate epimerase</fullName>
            <ecNumber evidence="19">5.1.99.6</ecNumber>
        </recommendedName>
    </domain>
</protein>
<dbReference type="NCBIfam" id="TIGR00197">
    <property type="entry name" value="yjeF_nterm"/>
    <property type="match status" value="1"/>
</dbReference>
<dbReference type="GO" id="GO:0046872">
    <property type="term" value="F:metal ion binding"/>
    <property type="evidence" value="ECO:0007669"/>
    <property type="project" value="UniProtKB-UniRule"/>
</dbReference>
<organism evidence="22 23">
    <name type="scientific">Sapientia aquatica</name>
    <dbReference type="NCBI Taxonomy" id="1549640"/>
    <lineage>
        <taxon>Bacteria</taxon>
        <taxon>Pseudomonadati</taxon>
        <taxon>Pseudomonadota</taxon>
        <taxon>Betaproteobacteria</taxon>
        <taxon>Burkholderiales</taxon>
        <taxon>Oxalobacteraceae</taxon>
        <taxon>Sapientia</taxon>
    </lineage>
</organism>
<dbReference type="SUPFAM" id="SSF53613">
    <property type="entry name" value="Ribokinase-like"/>
    <property type="match status" value="1"/>
</dbReference>
<evidence type="ECO:0000256" key="2">
    <source>
        <dbReference type="ARBA" id="ARBA00000909"/>
    </source>
</evidence>
<evidence type="ECO:0000256" key="11">
    <source>
        <dbReference type="ARBA" id="ARBA00023235"/>
    </source>
</evidence>
<dbReference type="Pfam" id="PF03853">
    <property type="entry name" value="YjeF_N"/>
    <property type="match status" value="1"/>
</dbReference>
<dbReference type="PROSITE" id="PS51385">
    <property type="entry name" value="YJEF_N"/>
    <property type="match status" value="1"/>
</dbReference>
<keyword evidence="10 17" id="KW-0520">NAD</keyword>
<feature type="domain" description="YjeF N-terminal" evidence="21">
    <location>
        <begin position="8"/>
        <end position="212"/>
    </location>
</feature>
<dbReference type="Pfam" id="PF01256">
    <property type="entry name" value="Carb_kinase"/>
    <property type="match status" value="1"/>
</dbReference>
<feature type="binding site" evidence="17">
    <location>
        <position position="430"/>
    </location>
    <ligand>
        <name>AMP</name>
        <dbReference type="ChEBI" id="CHEBI:456215"/>
    </ligand>
</feature>
<dbReference type="NCBIfam" id="TIGR00196">
    <property type="entry name" value="yjeF_cterm"/>
    <property type="match status" value="1"/>
</dbReference>
<name>A0A4R5W664_9BURK</name>
<keyword evidence="6 17" id="KW-0547">Nucleotide-binding</keyword>
<accession>A0A4R5W664</accession>
<dbReference type="AlphaFoldDB" id="A0A4R5W664"/>
<dbReference type="PROSITE" id="PS51383">
    <property type="entry name" value="YJEF_C_3"/>
    <property type="match status" value="1"/>
</dbReference>
<evidence type="ECO:0000256" key="10">
    <source>
        <dbReference type="ARBA" id="ARBA00023027"/>
    </source>
</evidence>
<keyword evidence="8 17" id="KW-0521">NADP</keyword>
<dbReference type="PANTHER" id="PTHR12592">
    <property type="entry name" value="ATP-DEPENDENT (S)-NAD(P)H-HYDRATE DEHYDRATASE FAMILY MEMBER"/>
    <property type="match status" value="1"/>
</dbReference>
<proteinExistence type="inferred from homology"/>
<dbReference type="InterPro" id="IPR000631">
    <property type="entry name" value="CARKD"/>
</dbReference>
<evidence type="ECO:0000256" key="18">
    <source>
        <dbReference type="HAMAP-Rule" id="MF_01966"/>
    </source>
</evidence>
<evidence type="ECO:0000313" key="22">
    <source>
        <dbReference type="EMBL" id="TDK68450.1"/>
    </source>
</evidence>
<comment type="similarity">
    <text evidence="3 19">In the N-terminal section; belongs to the NnrE/AIBP family.</text>
</comment>
<dbReference type="InterPro" id="IPR036652">
    <property type="entry name" value="YjeF_N_dom_sf"/>
</dbReference>
<comment type="catalytic activity">
    <reaction evidence="15 17 19">
        <text>(6S)-NADHX + ADP = AMP + phosphate + NADH + H(+)</text>
        <dbReference type="Rhea" id="RHEA:32223"/>
        <dbReference type="ChEBI" id="CHEBI:15378"/>
        <dbReference type="ChEBI" id="CHEBI:43474"/>
        <dbReference type="ChEBI" id="CHEBI:57945"/>
        <dbReference type="ChEBI" id="CHEBI:64074"/>
        <dbReference type="ChEBI" id="CHEBI:456215"/>
        <dbReference type="ChEBI" id="CHEBI:456216"/>
        <dbReference type="EC" id="4.2.1.136"/>
    </reaction>
</comment>
<feature type="binding site" evidence="17">
    <location>
        <position position="431"/>
    </location>
    <ligand>
        <name>(6S)-NADPHX</name>
        <dbReference type="ChEBI" id="CHEBI:64076"/>
    </ligand>
</feature>
<comment type="caution">
    <text evidence="18">Lacks conserved residue(s) required for the propagation of feature annotation.</text>
</comment>
<evidence type="ECO:0000259" key="21">
    <source>
        <dbReference type="PROSITE" id="PS51385"/>
    </source>
</evidence>
<comment type="subunit">
    <text evidence="17">Homotetramer.</text>
</comment>
<feature type="domain" description="YjeF C-terminal" evidence="20">
    <location>
        <begin position="220"/>
        <end position="491"/>
    </location>
</feature>
<feature type="binding site" evidence="18">
    <location>
        <position position="120"/>
    </location>
    <ligand>
        <name>K(+)</name>
        <dbReference type="ChEBI" id="CHEBI:29103"/>
    </ligand>
</feature>
<dbReference type="Gene3D" id="3.40.1190.20">
    <property type="match status" value="1"/>
</dbReference>
<feature type="binding site" evidence="17">
    <location>
        <position position="364"/>
    </location>
    <ligand>
        <name>(6S)-NADPHX</name>
        <dbReference type="ChEBI" id="CHEBI:64076"/>
    </ligand>
</feature>
<feature type="binding site" evidence="17">
    <location>
        <begin position="401"/>
        <end position="405"/>
    </location>
    <ligand>
        <name>AMP</name>
        <dbReference type="ChEBI" id="CHEBI:456215"/>
    </ligand>
</feature>
<comment type="catalytic activity">
    <reaction evidence="2 18 19">
        <text>(6R)-NADPHX = (6S)-NADPHX</text>
        <dbReference type="Rhea" id="RHEA:32227"/>
        <dbReference type="ChEBI" id="CHEBI:64076"/>
        <dbReference type="ChEBI" id="CHEBI:64077"/>
        <dbReference type="EC" id="5.1.99.6"/>
    </reaction>
</comment>
<keyword evidence="7 17" id="KW-0067">ATP-binding</keyword>
<comment type="cofactor">
    <cofactor evidence="17">
        <name>Mg(2+)</name>
        <dbReference type="ChEBI" id="CHEBI:18420"/>
    </cofactor>
</comment>
<dbReference type="SUPFAM" id="SSF64153">
    <property type="entry name" value="YjeF N-terminal domain-like"/>
    <property type="match status" value="1"/>
</dbReference>
<evidence type="ECO:0000256" key="8">
    <source>
        <dbReference type="ARBA" id="ARBA00022857"/>
    </source>
</evidence>
<evidence type="ECO:0000259" key="20">
    <source>
        <dbReference type="PROSITE" id="PS51383"/>
    </source>
</evidence>
<dbReference type="InterPro" id="IPR030677">
    <property type="entry name" value="Nnr"/>
</dbReference>
<keyword evidence="5 18" id="KW-0479">Metal-binding</keyword>
<dbReference type="GO" id="GO:0046496">
    <property type="term" value="P:nicotinamide nucleotide metabolic process"/>
    <property type="evidence" value="ECO:0007669"/>
    <property type="project" value="UniProtKB-UniRule"/>
</dbReference>
<sequence>MLYTVKQLRQIEQAAQAKLASGTLMRAAGLAAAQLALQLLNSTPQRILVVAGPGNNGGDAFETAAHLANAKHHVSVLQIQSKTPRSDEAQQALDKAQALKSIHWLDAESAVTEDYDLVIDGLFGIGLKPSKISRSLKQQCEQINALSCPVLALDIPSGLDADTGNTIIACAIRATHTITFIGDKIGLHTADGKDYAGQIVLADLGIERGQFPASDLQLNRTALFPIIGQARRQNSHKGSNGTVSLIGGTTGMQGALVLAARATLYAGAGKTIAGFIDNPPHYDLQQPEIMCRPAQQIIFGPDNAVVIGPGLGSSVASFEIVSRALLATSPLVIDADALNLLSQQPALHALCSGRDKSSTILTPHPLEAARLLGCGIDVVQADRVQAAKKIARRFAAVVILKGSGTVIAHPDGAVVINPTGNPGLASGGTGDVLAGVCGALFAQHKDCWQTALAATYLHGAAADNLVKRGIGPVGLTASELLVEIRQQLNSQ</sequence>
<dbReference type="EC" id="5.1.99.6" evidence="19"/>
<comment type="catalytic activity">
    <reaction evidence="1 18 19">
        <text>(6R)-NADHX = (6S)-NADHX</text>
        <dbReference type="Rhea" id="RHEA:32215"/>
        <dbReference type="ChEBI" id="CHEBI:64074"/>
        <dbReference type="ChEBI" id="CHEBI:64075"/>
        <dbReference type="EC" id="5.1.99.6"/>
    </reaction>
</comment>
<evidence type="ECO:0000256" key="5">
    <source>
        <dbReference type="ARBA" id="ARBA00022723"/>
    </source>
</evidence>
<evidence type="ECO:0000256" key="7">
    <source>
        <dbReference type="ARBA" id="ARBA00022840"/>
    </source>
</evidence>
<evidence type="ECO:0000256" key="15">
    <source>
        <dbReference type="ARBA" id="ARBA00048238"/>
    </source>
</evidence>
<dbReference type="EMBL" id="SMYL01000001">
    <property type="protein sequence ID" value="TDK68450.1"/>
    <property type="molecule type" value="Genomic_DNA"/>
</dbReference>
<evidence type="ECO:0000256" key="13">
    <source>
        <dbReference type="ARBA" id="ARBA00023268"/>
    </source>
</evidence>
<evidence type="ECO:0000256" key="9">
    <source>
        <dbReference type="ARBA" id="ARBA00022958"/>
    </source>
</evidence>
<dbReference type="RefSeq" id="WP_133325113.1">
    <property type="nucleotide sequence ID" value="NZ_SMYL01000001.1"/>
</dbReference>
<dbReference type="HAMAP" id="MF_01966">
    <property type="entry name" value="NADHX_epimerase"/>
    <property type="match status" value="1"/>
</dbReference>
<comment type="catalytic activity">
    <reaction evidence="16 17 19">
        <text>(6S)-NADPHX + ADP = AMP + phosphate + NADPH + H(+)</text>
        <dbReference type="Rhea" id="RHEA:32235"/>
        <dbReference type="ChEBI" id="CHEBI:15378"/>
        <dbReference type="ChEBI" id="CHEBI:43474"/>
        <dbReference type="ChEBI" id="CHEBI:57783"/>
        <dbReference type="ChEBI" id="CHEBI:64076"/>
        <dbReference type="ChEBI" id="CHEBI:456215"/>
        <dbReference type="ChEBI" id="CHEBI:456216"/>
        <dbReference type="EC" id="4.2.1.136"/>
    </reaction>
</comment>
<dbReference type="GO" id="GO:0005524">
    <property type="term" value="F:ATP binding"/>
    <property type="evidence" value="ECO:0007669"/>
    <property type="project" value="UniProtKB-UniRule"/>
</dbReference>
<feature type="binding site" evidence="18">
    <location>
        <begin position="55"/>
        <end position="59"/>
    </location>
    <ligand>
        <name>(6S)-NADPHX</name>
        <dbReference type="ChEBI" id="CHEBI:64076"/>
    </ligand>
</feature>
<evidence type="ECO:0000256" key="3">
    <source>
        <dbReference type="ARBA" id="ARBA00006001"/>
    </source>
</evidence>
<evidence type="ECO:0000256" key="17">
    <source>
        <dbReference type="HAMAP-Rule" id="MF_01965"/>
    </source>
</evidence>
<comment type="function">
    <text evidence="14 19">Bifunctional enzyme that catalyzes the epimerization of the S- and R-forms of NAD(P)HX and the dehydration of the S-form of NAD(P)HX at the expense of ADP, which is converted to AMP. This allows the repair of both epimers of NAD(P)HX, a damaged form of NAD(P)H that is a result of enzymatic or heat-dependent hydration.</text>
</comment>
<evidence type="ECO:0000256" key="1">
    <source>
        <dbReference type="ARBA" id="ARBA00000013"/>
    </source>
</evidence>
<dbReference type="PIRSF" id="PIRSF017184">
    <property type="entry name" value="Nnr"/>
    <property type="match status" value="1"/>
</dbReference>
<dbReference type="EC" id="4.2.1.136" evidence="19"/>
<comment type="cofactor">
    <cofactor evidence="18 19">
        <name>K(+)</name>
        <dbReference type="ChEBI" id="CHEBI:29103"/>
    </cofactor>
    <text evidence="18 19">Binds 1 potassium ion per subunit.</text>
</comment>
<dbReference type="Proteomes" id="UP000294829">
    <property type="component" value="Unassembled WGS sequence"/>
</dbReference>
<comment type="similarity">
    <text evidence="17">Belongs to the NnrD/CARKD family.</text>
</comment>
<dbReference type="CDD" id="cd01171">
    <property type="entry name" value="YXKO-related"/>
    <property type="match status" value="1"/>
</dbReference>
<dbReference type="PANTHER" id="PTHR12592:SF0">
    <property type="entry name" value="ATP-DEPENDENT (S)-NAD(P)H-HYDRATE DEHYDRATASE"/>
    <property type="match status" value="1"/>
</dbReference>
<evidence type="ECO:0000256" key="4">
    <source>
        <dbReference type="ARBA" id="ARBA00009524"/>
    </source>
</evidence>
<comment type="similarity">
    <text evidence="18">Belongs to the NnrE/AIBP family.</text>
</comment>
<keyword evidence="13" id="KW-0511">Multifunctional enzyme</keyword>
<feature type="binding site" evidence="17">
    <location>
        <position position="310"/>
    </location>
    <ligand>
        <name>(6S)-NADPHX</name>
        <dbReference type="ChEBI" id="CHEBI:64076"/>
    </ligand>
</feature>
<reference evidence="22 23" key="1">
    <citation type="submission" date="2019-03" db="EMBL/GenBank/DDBJ databases">
        <title>Sapientia aquatica gen. nov., sp. nov., isolated from a crater lake.</title>
        <authorList>
            <person name="Felfoldi T."/>
            <person name="Szabo A."/>
            <person name="Toth E."/>
            <person name="Schumann P."/>
            <person name="Keki Z."/>
            <person name="Marialigeti K."/>
            <person name="Mathe I."/>
        </authorList>
    </citation>
    <scope>NUCLEOTIDE SEQUENCE [LARGE SCALE GENOMIC DNA]</scope>
    <source>
        <strain evidence="22 23">SA-152</strain>
    </source>
</reference>
<gene>
    <name evidence="18" type="primary">nnrE</name>
    <name evidence="17" type="synonym">nnrD</name>
    <name evidence="22" type="ORF">E2I14_02610</name>
</gene>
<evidence type="ECO:0000256" key="16">
    <source>
        <dbReference type="ARBA" id="ARBA00049209"/>
    </source>
</evidence>
<feature type="binding site" evidence="18">
    <location>
        <position position="56"/>
    </location>
    <ligand>
        <name>K(+)</name>
        <dbReference type="ChEBI" id="CHEBI:29103"/>
    </ligand>
</feature>
<comment type="function">
    <text evidence="17">Catalyzes the dehydration of the S-form of NAD(P)HX at the expense of ADP, which is converted to AMP. Together with NAD(P)HX epimerase, which catalyzes the epimerization of the S- and R-forms, the enzyme allows the repair of both epimers of NAD(P)HX, a damaged form of NAD(P)H that is a result of enzymatic or heat-dependent hydration.</text>
</comment>
<dbReference type="Gene3D" id="3.40.50.10260">
    <property type="entry name" value="YjeF N-terminal domain"/>
    <property type="match status" value="1"/>
</dbReference>
<feature type="binding site" evidence="18">
    <location>
        <position position="157"/>
    </location>
    <ligand>
        <name>K(+)</name>
        <dbReference type="ChEBI" id="CHEBI:29103"/>
    </ligand>
</feature>
<evidence type="ECO:0000313" key="23">
    <source>
        <dbReference type="Proteomes" id="UP000294829"/>
    </source>
</evidence>
<dbReference type="HAMAP" id="MF_01965">
    <property type="entry name" value="NADHX_dehydratase"/>
    <property type="match status" value="1"/>
</dbReference>
<keyword evidence="9 18" id="KW-0630">Potassium</keyword>
<feature type="binding site" evidence="17">
    <location>
        <position position="255"/>
    </location>
    <ligand>
        <name>(6S)-NADPHX</name>
        <dbReference type="ChEBI" id="CHEBI:64076"/>
    </ligand>
</feature>
<evidence type="ECO:0000256" key="12">
    <source>
        <dbReference type="ARBA" id="ARBA00023239"/>
    </source>
</evidence>
<feature type="binding site" evidence="18">
    <location>
        <position position="154"/>
    </location>
    <ligand>
        <name>(6S)-NADPHX</name>
        <dbReference type="ChEBI" id="CHEBI:64076"/>
    </ligand>
</feature>
<dbReference type="OrthoDB" id="9806925at2"/>
<keyword evidence="11 18" id="KW-0413">Isomerase</keyword>
<evidence type="ECO:0000256" key="6">
    <source>
        <dbReference type="ARBA" id="ARBA00022741"/>
    </source>
</evidence>
<dbReference type="InterPro" id="IPR004443">
    <property type="entry name" value="YjeF_N_dom"/>
</dbReference>
<comment type="caution">
    <text evidence="22">The sequence shown here is derived from an EMBL/GenBank/DDBJ whole genome shotgun (WGS) entry which is preliminary data.</text>
</comment>
<dbReference type="GO" id="GO:0110051">
    <property type="term" value="P:metabolite repair"/>
    <property type="evidence" value="ECO:0007669"/>
    <property type="project" value="TreeGrafter"/>
</dbReference>
<comment type="function">
    <text evidence="18">Catalyzes the epimerization of the S- and R-forms of NAD(P)HX, a damaged form of NAD(P)H that is a result of enzymatic or heat-dependent hydration. This is a prerequisite for the S-specific NAD(P)H-hydrate dehydratase to allow the repair of both epimers of NAD(P)HX.</text>
</comment>
<dbReference type="GO" id="GO:0052856">
    <property type="term" value="F:NAD(P)HX epimerase activity"/>
    <property type="evidence" value="ECO:0007669"/>
    <property type="project" value="UniProtKB-UniRule"/>
</dbReference>
<dbReference type="GO" id="GO:0052855">
    <property type="term" value="F:ADP-dependent NAD(P)H-hydrate dehydratase activity"/>
    <property type="evidence" value="ECO:0007669"/>
    <property type="project" value="UniProtKB-UniRule"/>
</dbReference>
<comment type="similarity">
    <text evidence="4 19">In the C-terminal section; belongs to the NnrD/CARKD family.</text>
</comment>
<evidence type="ECO:0000256" key="19">
    <source>
        <dbReference type="PIRNR" id="PIRNR017184"/>
    </source>
</evidence>
<keyword evidence="23" id="KW-1185">Reference proteome</keyword>